<dbReference type="EMBL" id="LJDB01000052">
    <property type="protein sequence ID" value="ONI40389.1"/>
    <property type="molecule type" value="Genomic_DNA"/>
</dbReference>
<gene>
    <name evidence="1" type="ORF">AN396_06160</name>
</gene>
<name>A0ACC8XC68_9FIRM</name>
<keyword evidence="2" id="KW-1185">Reference proteome</keyword>
<protein>
    <submittedName>
        <fullName evidence="1">Potassium transporter Trk</fullName>
    </submittedName>
</protein>
<organism evidence="1 2">
    <name type="scientific">Candidatus Epulonipiscium fishelsonii</name>
    <dbReference type="NCBI Taxonomy" id="77094"/>
    <lineage>
        <taxon>Bacteria</taxon>
        <taxon>Bacillati</taxon>
        <taxon>Bacillota</taxon>
        <taxon>Clostridia</taxon>
        <taxon>Lachnospirales</taxon>
        <taxon>Lachnospiraceae</taxon>
        <taxon>Candidatus Epulonipiscium</taxon>
    </lineage>
</organism>
<evidence type="ECO:0000313" key="2">
    <source>
        <dbReference type="Proteomes" id="UP000188605"/>
    </source>
</evidence>
<comment type="caution">
    <text evidence="1">The sequence shown here is derived from an EMBL/GenBank/DDBJ whole genome shotgun (WGS) entry which is preliminary data.</text>
</comment>
<accession>A0ACC8XC68</accession>
<proteinExistence type="predicted"/>
<dbReference type="Proteomes" id="UP000188605">
    <property type="component" value="Unassembled WGS sequence"/>
</dbReference>
<evidence type="ECO:0000313" key="1">
    <source>
        <dbReference type="EMBL" id="ONI40389.1"/>
    </source>
</evidence>
<sequence>MKMKQFVVCGLGRFGISMATTLSDAGYEVMVIDSSEEKVQEISSVVTHAVQADTADIDVMKSLGIRNFDVAIVSIGRDIQASIMTTLILKELEMPYVVAKATGDLHERVLKKIGADRVVQPEKEMGHRLGNNLISGNILEYIQLSPDYSIVEIPILKEWQNRTIKEVDLRNKYGINIIAVQSSTHIDISPKPDCVLNADDLIIVVGSNRQLQNIEAKRYGR</sequence>
<reference evidence="1" key="1">
    <citation type="submission" date="2016-08" db="EMBL/GenBank/DDBJ databases">
        <authorList>
            <person name="Ngugi D.K."/>
            <person name="Miyake S."/>
            <person name="Stingl U."/>
        </authorList>
    </citation>
    <scope>NUCLEOTIDE SEQUENCE</scope>
    <source>
        <strain evidence="1">SCG-B11WGA-EpuloA1</strain>
    </source>
</reference>